<dbReference type="GO" id="GO:0032259">
    <property type="term" value="P:methylation"/>
    <property type="evidence" value="ECO:0007669"/>
    <property type="project" value="UniProtKB-KW"/>
</dbReference>
<dbReference type="AlphaFoldDB" id="A0A540VUT4"/>
<protein>
    <recommendedName>
        <fullName evidence="3">methylated-DNA--[protein]-cysteine S-methyltransferase</fullName>
        <ecNumber evidence="3">2.1.1.63</ecNumber>
    </recommendedName>
</protein>
<evidence type="ECO:0000256" key="4">
    <source>
        <dbReference type="ARBA" id="ARBA00022603"/>
    </source>
</evidence>
<evidence type="ECO:0000256" key="7">
    <source>
        <dbReference type="ARBA" id="ARBA00023204"/>
    </source>
</evidence>
<gene>
    <name evidence="10" type="ORF">FKY71_03160</name>
</gene>
<feature type="domain" description="Methylated-DNA-[protein]-cysteine S-methyltransferase DNA binding" evidence="9">
    <location>
        <begin position="77"/>
        <end position="155"/>
    </location>
</feature>
<dbReference type="PANTHER" id="PTHR10815">
    <property type="entry name" value="METHYLATED-DNA--PROTEIN-CYSTEINE METHYLTRANSFERASE"/>
    <property type="match status" value="1"/>
</dbReference>
<comment type="catalytic activity">
    <reaction evidence="1">
        <text>a 4-O-methyl-thymidine in DNA + L-cysteinyl-[protein] = a thymidine in DNA + S-methyl-L-cysteinyl-[protein]</text>
        <dbReference type="Rhea" id="RHEA:53428"/>
        <dbReference type="Rhea" id="RHEA-COMP:10131"/>
        <dbReference type="Rhea" id="RHEA-COMP:10132"/>
        <dbReference type="Rhea" id="RHEA-COMP:13555"/>
        <dbReference type="Rhea" id="RHEA-COMP:13556"/>
        <dbReference type="ChEBI" id="CHEBI:29950"/>
        <dbReference type="ChEBI" id="CHEBI:82612"/>
        <dbReference type="ChEBI" id="CHEBI:137386"/>
        <dbReference type="ChEBI" id="CHEBI:137387"/>
        <dbReference type="EC" id="2.1.1.63"/>
    </reaction>
</comment>
<dbReference type="FunFam" id="1.10.10.10:FF:000214">
    <property type="entry name" value="Methylated-DNA--protein-cysteine methyltransferase"/>
    <property type="match status" value="1"/>
</dbReference>
<dbReference type="GO" id="GO:0003908">
    <property type="term" value="F:methylated-DNA-[protein]-cysteine S-methyltransferase activity"/>
    <property type="evidence" value="ECO:0007669"/>
    <property type="project" value="UniProtKB-EC"/>
</dbReference>
<dbReference type="SUPFAM" id="SSF46767">
    <property type="entry name" value="Methylated DNA-protein cysteine methyltransferase, C-terminal domain"/>
    <property type="match status" value="1"/>
</dbReference>
<comment type="similarity">
    <text evidence="2">Belongs to the MGMT family.</text>
</comment>
<dbReference type="InterPro" id="IPR036388">
    <property type="entry name" value="WH-like_DNA-bd_sf"/>
</dbReference>
<evidence type="ECO:0000313" key="10">
    <source>
        <dbReference type="EMBL" id="TQF00519.1"/>
    </source>
</evidence>
<accession>A0A540VUT4</accession>
<evidence type="ECO:0000256" key="5">
    <source>
        <dbReference type="ARBA" id="ARBA00022679"/>
    </source>
</evidence>
<evidence type="ECO:0000256" key="1">
    <source>
        <dbReference type="ARBA" id="ARBA00001286"/>
    </source>
</evidence>
<dbReference type="CDD" id="cd06445">
    <property type="entry name" value="ATase"/>
    <property type="match status" value="1"/>
</dbReference>
<dbReference type="PROSITE" id="PS00374">
    <property type="entry name" value="MGMT"/>
    <property type="match status" value="1"/>
</dbReference>
<dbReference type="NCBIfam" id="TIGR00589">
    <property type="entry name" value="ogt"/>
    <property type="match status" value="1"/>
</dbReference>
<name>A0A540VUT4_9GAMM</name>
<keyword evidence="5 10" id="KW-0808">Transferase</keyword>
<evidence type="ECO:0000256" key="3">
    <source>
        <dbReference type="ARBA" id="ARBA00011918"/>
    </source>
</evidence>
<evidence type="ECO:0000256" key="6">
    <source>
        <dbReference type="ARBA" id="ARBA00022763"/>
    </source>
</evidence>
<reference evidence="10 11" key="1">
    <citation type="submission" date="2019-06" db="EMBL/GenBank/DDBJ databases">
        <title>Metagenome assembled Genome of Spiribacter salinus SL48-SHIP from the microbial mat of Salt Lake 48 (Novosibirsk region, Russia).</title>
        <authorList>
            <person name="Shipova A."/>
            <person name="Rozanov A.S."/>
            <person name="Bryanskaya A.V."/>
            <person name="Peltek S.E."/>
        </authorList>
    </citation>
    <scope>NUCLEOTIDE SEQUENCE [LARGE SCALE GENOMIC DNA]</scope>
    <source>
        <strain evidence="10">SL48-SHIP-2</strain>
    </source>
</reference>
<sequence>MPHIRIVDAPVSGSSERIQRDWQGPGGWMQLEGSPTALYRAHFSDRGPTPYSPAEPVPSPWHQADGWLDIALQGTALQRAVWQALTHIPFGSTISYSALARWVGRPTAVRAVASAVAANPLPVLLPCHRVIRHNGALGHYIAGTAVKRQLLEYEHASDSEAS</sequence>
<keyword evidence="6" id="KW-0227">DNA damage</keyword>
<organism evidence="10 11">
    <name type="scientific">Spiribacter salinus</name>
    <dbReference type="NCBI Taxonomy" id="1335746"/>
    <lineage>
        <taxon>Bacteria</taxon>
        <taxon>Pseudomonadati</taxon>
        <taxon>Pseudomonadota</taxon>
        <taxon>Gammaproteobacteria</taxon>
        <taxon>Chromatiales</taxon>
        <taxon>Ectothiorhodospiraceae</taxon>
        <taxon>Spiribacter</taxon>
    </lineage>
</organism>
<dbReference type="InterPro" id="IPR014048">
    <property type="entry name" value="MethylDNA_cys_MeTrfase_DNA-bd"/>
</dbReference>
<dbReference type="EC" id="2.1.1.63" evidence="3"/>
<keyword evidence="4 10" id="KW-0489">Methyltransferase</keyword>
<dbReference type="Pfam" id="PF01035">
    <property type="entry name" value="DNA_binding_1"/>
    <property type="match status" value="1"/>
</dbReference>
<evidence type="ECO:0000256" key="2">
    <source>
        <dbReference type="ARBA" id="ARBA00008711"/>
    </source>
</evidence>
<comment type="caution">
    <text evidence="10">The sequence shown here is derived from an EMBL/GenBank/DDBJ whole genome shotgun (WGS) entry which is preliminary data.</text>
</comment>
<dbReference type="InterPro" id="IPR036217">
    <property type="entry name" value="MethylDNA_cys_MeTrfase_DNAb"/>
</dbReference>
<dbReference type="Proteomes" id="UP000315400">
    <property type="component" value="Unassembled WGS sequence"/>
</dbReference>
<dbReference type="STRING" id="1260251.SPISAL_03815"/>
<comment type="catalytic activity">
    <reaction evidence="8">
        <text>a 6-O-methyl-2'-deoxyguanosine in DNA + L-cysteinyl-[protein] = S-methyl-L-cysteinyl-[protein] + a 2'-deoxyguanosine in DNA</text>
        <dbReference type="Rhea" id="RHEA:24000"/>
        <dbReference type="Rhea" id="RHEA-COMP:10131"/>
        <dbReference type="Rhea" id="RHEA-COMP:10132"/>
        <dbReference type="Rhea" id="RHEA-COMP:11367"/>
        <dbReference type="Rhea" id="RHEA-COMP:11368"/>
        <dbReference type="ChEBI" id="CHEBI:29950"/>
        <dbReference type="ChEBI" id="CHEBI:82612"/>
        <dbReference type="ChEBI" id="CHEBI:85445"/>
        <dbReference type="ChEBI" id="CHEBI:85448"/>
        <dbReference type="EC" id="2.1.1.63"/>
    </reaction>
</comment>
<proteinExistence type="inferred from homology"/>
<keyword evidence="7" id="KW-0234">DNA repair</keyword>
<dbReference type="PANTHER" id="PTHR10815:SF13">
    <property type="entry name" value="METHYLATED-DNA--PROTEIN-CYSTEINE METHYLTRANSFERASE"/>
    <property type="match status" value="1"/>
</dbReference>
<dbReference type="EMBL" id="VIFK01000011">
    <property type="protein sequence ID" value="TQF00519.1"/>
    <property type="molecule type" value="Genomic_DNA"/>
</dbReference>
<evidence type="ECO:0000313" key="11">
    <source>
        <dbReference type="Proteomes" id="UP000315400"/>
    </source>
</evidence>
<dbReference type="Gene3D" id="1.10.10.10">
    <property type="entry name" value="Winged helix-like DNA-binding domain superfamily/Winged helix DNA-binding domain"/>
    <property type="match status" value="1"/>
</dbReference>
<dbReference type="GO" id="GO:0006281">
    <property type="term" value="P:DNA repair"/>
    <property type="evidence" value="ECO:0007669"/>
    <property type="project" value="UniProtKB-KW"/>
</dbReference>
<dbReference type="InterPro" id="IPR001497">
    <property type="entry name" value="MethylDNA_cys_MeTrfase_AS"/>
</dbReference>
<evidence type="ECO:0000259" key="9">
    <source>
        <dbReference type="Pfam" id="PF01035"/>
    </source>
</evidence>
<evidence type="ECO:0000256" key="8">
    <source>
        <dbReference type="ARBA" id="ARBA00049348"/>
    </source>
</evidence>